<name>A0AAE0SWJ2_9BIVA</name>
<dbReference type="EMBL" id="JAEAOA010000627">
    <property type="protein sequence ID" value="KAK3599364.1"/>
    <property type="molecule type" value="Genomic_DNA"/>
</dbReference>
<accession>A0AAE0SWJ2</accession>
<evidence type="ECO:0000256" key="1">
    <source>
        <dbReference type="SAM" id="MobiDB-lite"/>
    </source>
</evidence>
<feature type="region of interest" description="Disordered" evidence="1">
    <location>
        <begin position="1"/>
        <end position="57"/>
    </location>
</feature>
<keyword evidence="3" id="KW-1185">Reference proteome</keyword>
<comment type="caution">
    <text evidence="2">The sequence shown here is derived from an EMBL/GenBank/DDBJ whole genome shotgun (WGS) entry which is preliminary data.</text>
</comment>
<feature type="compositionally biased region" description="Basic and acidic residues" evidence="1">
    <location>
        <begin position="162"/>
        <end position="238"/>
    </location>
</feature>
<organism evidence="2 3">
    <name type="scientific">Potamilus streckersoni</name>
    <dbReference type="NCBI Taxonomy" id="2493646"/>
    <lineage>
        <taxon>Eukaryota</taxon>
        <taxon>Metazoa</taxon>
        <taxon>Spiralia</taxon>
        <taxon>Lophotrochozoa</taxon>
        <taxon>Mollusca</taxon>
        <taxon>Bivalvia</taxon>
        <taxon>Autobranchia</taxon>
        <taxon>Heteroconchia</taxon>
        <taxon>Palaeoheterodonta</taxon>
        <taxon>Unionida</taxon>
        <taxon>Unionoidea</taxon>
        <taxon>Unionidae</taxon>
        <taxon>Ambleminae</taxon>
        <taxon>Lampsilini</taxon>
        <taxon>Potamilus</taxon>
    </lineage>
</organism>
<feature type="compositionally biased region" description="Polar residues" evidence="1">
    <location>
        <begin position="113"/>
        <end position="127"/>
    </location>
</feature>
<evidence type="ECO:0000313" key="2">
    <source>
        <dbReference type="EMBL" id="KAK3599364.1"/>
    </source>
</evidence>
<feature type="non-terminal residue" evidence="2">
    <location>
        <position position="238"/>
    </location>
</feature>
<reference evidence="2" key="2">
    <citation type="journal article" date="2021" name="Genome Biol. Evol.">
        <title>Developing a high-quality reference genome for a parasitic bivalve with doubly uniparental inheritance (Bivalvia: Unionida).</title>
        <authorList>
            <person name="Smith C.H."/>
        </authorList>
    </citation>
    <scope>NUCLEOTIDE SEQUENCE</scope>
    <source>
        <strain evidence="2">CHS0354</strain>
        <tissue evidence="2">Mantle</tissue>
    </source>
</reference>
<feature type="compositionally biased region" description="Basic and acidic residues" evidence="1">
    <location>
        <begin position="88"/>
        <end position="105"/>
    </location>
</feature>
<evidence type="ECO:0000313" key="3">
    <source>
        <dbReference type="Proteomes" id="UP001195483"/>
    </source>
</evidence>
<feature type="compositionally biased region" description="Basic residues" evidence="1">
    <location>
        <begin position="151"/>
        <end position="161"/>
    </location>
</feature>
<sequence length="238" mass="26266">VFVLPPGKDQSASLFGPPIKTESPKKQKQPSTISSKEKVSKQTLNFSGDKKPSSSLKDISASLKSLAKQKLDKDHVAASTSSSSSATSKEKVQQIQSSKEKHSSKDSNSSSKMVPNTSHLLSQQKPSDSPIPSEKNQKGPEDLLCLLRLSGKAKKDKVVKHKSCENKDLPQSESKDGKDGEKKESNSKDDKILKFDDKREAKDDKKGPRDDKHERKDEVNKLKKVVADDNKDDKDDKK</sequence>
<feature type="compositionally biased region" description="Low complexity" evidence="1">
    <location>
        <begin position="77"/>
        <end position="87"/>
    </location>
</feature>
<reference evidence="2" key="1">
    <citation type="journal article" date="2021" name="Genome Biol. Evol.">
        <title>A High-Quality Reference Genome for a Parasitic Bivalve with Doubly Uniparental Inheritance (Bivalvia: Unionida).</title>
        <authorList>
            <person name="Smith C.H."/>
        </authorList>
    </citation>
    <scope>NUCLEOTIDE SEQUENCE</scope>
    <source>
        <strain evidence="2">CHS0354</strain>
    </source>
</reference>
<reference evidence="2" key="3">
    <citation type="submission" date="2023-05" db="EMBL/GenBank/DDBJ databases">
        <authorList>
            <person name="Smith C.H."/>
        </authorList>
    </citation>
    <scope>NUCLEOTIDE SEQUENCE</scope>
    <source>
        <strain evidence="2">CHS0354</strain>
        <tissue evidence="2">Mantle</tissue>
    </source>
</reference>
<protein>
    <submittedName>
        <fullName evidence="2">Uncharacterized protein</fullName>
    </submittedName>
</protein>
<feature type="region of interest" description="Disordered" evidence="1">
    <location>
        <begin position="69"/>
        <end position="238"/>
    </location>
</feature>
<proteinExistence type="predicted"/>
<dbReference type="Proteomes" id="UP001195483">
    <property type="component" value="Unassembled WGS sequence"/>
</dbReference>
<gene>
    <name evidence="2" type="ORF">CHS0354_009864</name>
</gene>
<dbReference type="AlphaFoldDB" id="A0AAE0SWJ2"/>